<dbReference type="SUPFAM" id="SSF47413">
    <property type="entry name" value="lambda repressor-like DNA-binding domains"/>
    <property type="match status" value="1"/>
</dbReference>
<keyword evidence="1" id="KW-0472">Membrane</keyword>
<evidence type="ECO:0000313" key="3">
    <source>
        <dbReference type="EMBL" id="GGX52224.1"/>
    </source>
</evidence>
<accession>A0A918K6K0</accession>
<dbReference type="GO" id="GO:0003677">
    <property type="term" value="F:DNA binding"/>
    <property type="evidence" value="ECO:0007669"/>
    <property type="project" value="InterPro"/>
</dbReference>
<dbReference type="AlphaFoldDB" id="A0A918K6K0"/>
<evidence type="ECO:0000256" key="1">
    <source>
        <dbReference type="SAM" id="Phobius"/>
    </source>
</evidence>
<keyword evidence="1" id="KW-1133">Transmembrane helix</keyword>
<dbReference type="EMBL" id="BMXR01000004">
    <property type="protein sequence ID" value="GGX52224.1"/>
    <property type="molecule type" value="Genomic_DNA"/>
</dbReference>
<dbReference type="Gene3D" id="1.10.260.40">
    <property type="entry name" value="lambda repressor-like DNA-binding domains"/>
    <property type="match status" value="1"/>
</dbReference>
<organism evidence="3 4">
    <name type="scientific">Saccharospirillum salsuginis</name>
    <dbReference type="NCBI Taxonomy" id="418750"/>
    <lineage>
        <taxon>Bacteria</taxon>
        <taxon>Pseudomonadati</taxon>
        <taxon>Pseudomonadota</taxon>
        <taxon>Gammaproteobacteria</taxon>
        <taxon>Oceanospirillales</taxon>
        <taxon>Saccharospirillaceae</taxon>
        <taxon>Saccharospirillum</taxon>
    </lineage>
</organism>
<feature type="transmembrane region" description="Helical" evidence="1">
    <location>
        <begin position="95"/>
        <end position="114"/>
    </location>
</feature>
<evidence type="ECO:0000313" key="4">
    <source>
        <dbReference type="Proteomes" id="UP000626148"/>
    </source>
</evidence>
<dbReference type="CDD" id="cd00093">
    <property type="entry name" value="HTH_XRE"/>
    <property type="match status" value="1"/>
</dbReference>
<proteinExistence type="predicted"/>
<feature type="domain" description="HTH cro/C1-type" evidence="2">
    <location>
        <begin position="24"/>
        <end position="64"/>
    </location>
</feature>
<sequence length="120" mass="13239">MYRTTADFIQLLKDEYGLTSNYKVAQFLGKTDTQVAHWTKGRHTFDDSTALIIAEALKIDPAEIMTCCQIERAEKQGKFDVAGVYRKMLFRLEGALTAGAAAVFGLAILAPYMAAIPSPF</sequence>
<keyword evidence="4" id="KW-1185">Reference proteome</keyword>
<dbReference type="PROSITE" id="PS50943">
    <property type="entry name" value="HTH_CROC1"/>
    <property type="match status" value="1"/>
</dbReference>
<keyword evidence="1" id="KW-0812">Transmembrane</keyword>
<dbReference type="InterPro" id="IPR001387">
    <property type="entry name" value="Cro/C1-type_HTH"/>
</dbReference>
<dbReference type="Pfam" id="PF01381">
    <property type="entry name" value="HTH_3"/>
    <property type="match status" value="1"/>
</dbReference>
<evidence type="ECO:0000259" key="2">
    <source>
        <dbReference type="PROSITE" id="PS50943"/>
    </source>
</evidence>
<gene>
    <name evidence="3" type="ORF">GCM10007392_19440</name>
</gene>
<protein>
    <recommendedName>
        <fullName evidence="2">HTH cro/C1-type domain-containing protein</fullName>
    </recommendedName>
</protein>
<dbReference type="Proteomes" id="UP000626148">
    <property type="component" value="Unassembled WGS sequence"/>
</dbReference>
<dbReference type="RefSeq" id="WP_189608350.1">
    <property type="nucleotide sequence ID" value="NZ_BMXR01000004.1"/>
</dbReference>
<reference evidence="3" key="2">
    <citation type="submission" date="2020-09" db="EMBL/GenBank/DDBJ databases">
        <authorList>
            <person name="Sun Q."/>
            <person name="Kim S."/>
        </authorList>
    </citation>
    <scope>NUCLEOTIDE SEQUENCE</scope>
    <source>
        <strain evidence="3">KCTC 22169</strain>
    </source>
</reference>
<comment type="caution">
    <text evidence="3">The sequence shown here is derived from an EMBL/GenBank/DDBJ whole genome shotgun (WGS) entry which is preliminary data.</text>
</comment>
<name>A0A918K6K0_9GAMM</name>
<dbReference type="InterPro" id="IPR010982">
    <property type="entry name" value="Lambda_DNA-bd_dom_sf"/>
</dbReference>
<reference evidence="3" key="1">
    <citation type="journal article" date="2014" name="Int. J. Syst. Evol. Microbiol.">
        <title>Complete genome sequence of Corynebacterium casei LMG S-19264T (=DSM 44701T), isolated from a smear-ripened cheese.</title>
        <authorList>
            <consortium name="US DOE Joint Genome Institute (JGI-PGF)"/>
            <person name="Walter F."/>
            <person name="Albersmeier A."/>
            <person name="Kalinowski J."/>
            <person name="Ruckert C."/>
        </authorList>
    </citation>
    <scope>NUCLEOTIDE SEQUENCE</scope>
    <source>
        <strain evidence="3">KCTC 22169</strain>
    </source>
</reference>